<dbReference type="EMBL" id="VWSH01000004">
    <property type="protein sequence ID" value="KAA5532657.1"/>
    <property type="molecule type" value="Genomic_DNA"/>
</dbReference>
<name>A0A5M6CC01_9BACT</name>
<evidence type="ECO:0000313" key="2">
    <source>
        <dbReference type="Proteomes" id="UP000323632"/>
    </source>
</evidence>
<dbReference type="AlphaFoldDB" id="A0A5M6CC01"/>
<organism evidence="1 2">
    <name type="scientific">Taibaiella lutea</name>
    <dbReference type="NCBI Taxonomy" id="2608001"/>
    <lineage>
        <taxon>Bacteria</taxon>
        <taxon>Pseudomonadati</taxon>
        <taxon>Bacteroidota</taxon>
        <taxon>Chitinophagia</taxon>
        <taxon>Chitinophagales</taxon>
        <taxon>Chitinophagaceae</taxon>
        <taxon>Taibaiella</taxon>
    </lineage>
</organism>
<accession>A0A5M6CC01</accession>
<reference evidence="1 2" key="1">
    <citation type="submission" date="2019-09" db="EMBL/GenBank/DDBJ databases">
        <title>Genome sequence and assembly of Taibaiella sp.</title>
        <authorList>
            <person name="Chhetri G."/>
        </authorList>
    </citation>
    <scope>NUCLEOTIDE SEQUENCE [LARGE SCALE GENOMIC DNA]</scope>
    <source>
        <strain evidence="1 2">KVB11</strain>
    </source>
</reference>
<sequence>MPITSFQSNVRPTASSLNAAYRPIIFQPKFDSTLIGTFPPVVYCDIYFNGTYYKTQTSTTYYQINAFNAPYWIFDIQTVVQEYLKSNLPLLNLLSIAPTTTDFIGVNGSSSACYCKFRVSSTDSNGFIVPEGSPGSGGYASPTFYVLNSVLQHEDNQDLKTHLNFYKVPLGFPPAAGYEFMPLSHRPNGYIISKYDYDSFPLFSIKLPSGESNYSLAISYKRDGDMSFTNAYTQYVYSGQNNIAISIPTGIIQLKPLTWYSNLLPITPTTVPFDDITEYTLSLVYDLSIVPPSVLNASFKTPLFKTYGCNCNKQRLHVRFLNYLGFYDAVNFSEINGSIITTSDEWQKALKFPLVKSDGGAKKLTVISNEQFTVSTCEYGEDMQQWLKELFDSPEVYIEWPGGQGQDAANIPILVKDGEFVLRKSQDRYEYVTQIQFTMSNENIRQRN</sequence>
<comment type="caution">
    <text evidence="1">The sequence shown here is derived from an EMBL/GenBank/DDBJ whole genome shotgun (WGS) entry which is preliminary data.</text>
</comment>
<gene>
    <name evidence="1" type="ORF">F0919_17910</name>
</gene>
<dbReference type="Proteomes" id="UP000323632">
    <property type="component" value="Unassembled WGS sequence"/>
</dbReference>
<protein>
    <submittedName>
        <fullName evidence="1">Uncharacterized protein</fullName>
    </submittedName>
</protein>
<dbReference type="RefSeq" id="WP_150034217.1">
    <property type="nucleotide sequence ID" value="NZ_VWSH01000004.1"/>
</dbReference>
<evidence type="ECO:0000313" key="1">
    <source>
        <dbReference type="EMBL" id="KAA5532657.1"/>
    </source>
</evidence>
<keyword evidence="2" id="KW-1185">Reference proteome</keyword>
<proteinExistence type="predicted"/>